<feature type="domain" description="Transglutaminase-like" evidence="1">
    <location>
        <begin position="4"/>
        <end position="97"/>
    </location>
</feature>
<proteinExistence type="predicted"/>
<organism evidence="2 3">
    <name type="scientific">Phocaeicola plebeius</name>
    <dbReference type="NCBI Taxonomy" id="310297"/>
    <lineage>
        <taxon>Bacteria</taxon>
        <taxon>Pseudomonadati</taxon>
        <taxon>Bacteroidota</taxon>
        <taxon>Bacteroidia</taxon>
        <taxon>Bacteroidales</taxon>
        <taxon>Bacteroidaceae</taxon>
        <taxon>Phocaeicola</taxon>
    </lineage>
</organism>
<keyword evidence="3" id="KW-1185">Reference proteome</keyword>
<dbReference type="InterPro" id="IPR038765">
    <property type="entry name" value="Papain-like_cys_pep_sf"/>
</dbReference>
<evidence type="ECO:0000313" key="3">
    <source>
        <dbReference type="Proteomes" id="UP000260862"/>
    </source>
</evidence>
<evidence type="ECO:0000313" key="2">
    <source>
        <dbReference type="EMBL" id="RGK55910.1"/>
    </source>
</evidence>
<reference evidence="2 3" key="1">
    <citation type="submission" date="2018-08" db="EMBL/GenBank/DDBJ databases">
        <title>A genome reference for cultivated species of the human gut microbiota.</title>
        <authorList>
            <person name="Zou Y."/>
            <person name="Xue W."/>
            <person name="Luo G."/>
        </authorList>
    </citation>
    <scope>NUCLEOTIDE SEQUENCE [LARGE SCALE GENOMIC DNA]</scope>
    <source>
        <strain evidence="2 3">TF10-3AC</strain>
    </source>
</reference>
<dbReference type="Pfam" id="PF01841">
    <property type="entry name" value="Transglut_core"/>
    <property type="match status" value="1"/>
</dbReference>
<evidence type="ECO:0000259" key="1">
    <source>
        <dbReference type="Pfam" id="PF01841"/>
    </source>
</evidence>
<name>A0A3E4N1M1_9BACT</name>
<comment type="caution">
    <text evidence="2">The sequence shown here is derived from an EMBL/GenBank/DDBJ whole genome shotgun (WGS) entry which is preliminary data.</text>
</comment>
<dbReference type="EMBL" id="QSQT01000014">
    <property type="protein sequence ID" value="RGK55910.1"/>
    <property type="molecule type" value="Genomic_DNA"/>
</dbReference>
<dbReference type="Proteomes" id="UP000260862">
    <property type="component" value="Unassembled WGS sequence"/>
</dbReference>
<gene>
    <name evidence="2" type="ORF">DXD04_08680</name>
</gene>
<dbReference type="Gene3D" id="3.10.620.30">
    <property type="match status" value="1"/>
</dbReference>
<accession>A0A3E4N1M1</accession>
<sequence>MVTIKRILTYIHDKIRHDGQNGNPKGGNNSINFAEACKDGSRGLNCRGLATVLNECYLSMGIPSRVITCMPKTYINDCHVINAVYSSTLGKWLWIDPTNDAWVTDELGNLLSVQEVRARLRNGQPVHVNEEANWNNEKKTTTEDYLYEYMAKNLFYLESWTRYGFNTESDREKLINYIFLQPTGCDSEERNPRNYSVNDDRYFWQAPQQAKTD</sequence>
<dbReference type="InterPro" id="IPR002931">
    <property type="entry name" value="Transglutaminase-like"/>
</dbReference>
<dbReference type="SUPFAM" id="SSF54001">
    <property type="entry name" value="Cysteine proteinases"/>
    <property type="match status" value="1"/>
</dbReference>
<protein>
    <submittedName>
        <fullName evidence="2">Transglutaminase domain-containing protein</fullName>
    </submittedName>
</protein>
<dbReference type="AlphaFoldDB" id="A0A3E4N1M1"/>